<dbReference type="SUPFAM" id="SSF103657">
    <property type="entry name" value="BAR/IMD domain-like"/>
    <property type="match status" value="1"/>
</dbReference>
<feature type="coiled-coil region" evidence="1">
    <location>
        <begin position="39"/>
        <end position="73"/>
    </location>
</feature>
<dbReference type="InterPro" id="IPR018859">
    <property type="entry name" value="BAR_dom-cont"/>
</dbReference>
<dbReference type="Pfam" id="PF10455">
    <property type="entry name" value="BAR_2"/>
    <property type="match status" value="1"/>
</dbReference>
<dbReference type="Proteomes" id="UP001219933">
    <property type="component" value="Chromosome 5"/>
</dbReference>
<dbReference type="InterPro" id="IPR027267">
    <property type="entry name" value="AH/BAR_dom_sf"/>
</dbReference>
<gene>
    <name evidence="2" type="ORF">MCUN1_003507</name>
</gene>
<proteinExistence type="predicted"/>
<reference evidence="2" key="1">
    <citation type="submission" date="2023-03" db="EMBL/GenBank/DDBJ databases">
        <title>Mating type loci evolution in Malassezia.</title>
        <authorList>
            <person name="Coelho M.A."/>
        </authorList>
    </citation>
    <scope>NUCLEOTIDE SEQUENCE</scope>
    <source>
        <strain evidence="2">CBS 11721</strain>
    </source>
</reference>
<name>A0AAF0F1H9_9BASI</name>
<evidence type="ECO:0000256" key="1">
    <source>
        <dbReference type="SAM" id="Coils"/>
    </source>
</evidence>
<protein>
    <recommendedName>
        <fullName evidence="4">Protein GVP36</fullName>
    </recommendedName>
</protein>
<evidence type="ECO:0000313" key="3">
    <source>
        <dbReference type="Proteomes" id="UP001219933"/>
    </source>
</evidence>
<dbReference type="EMBL" id="CP119881">
    <property type="protein sequence ID" value="WFD36622.1"/>
    <property type="molecule type" value="Genomic_DNA"/>
</dbReference>
<evidence type="ECO:0000313" key="2">
    <source>
        <dbReference type="EMBL" id="WFD36622.1"/>
    </source>
</evidence>
<sequence length="316" mass="34001">MEHLRNLTSSVAPLGHQISHRFGALNQQAREHFGGADDITELPEEYRQLEHRVDALKAAHAALVRTVKTYENEAYDYPHHLQDSVTHSAQTLTHTLSSWAAAATKGGVAPPAQAAAAPQGPRTLSHALSRAAAAAAIDLGASGAAVEANRGETASTNENKLGELLQQFAVVHDAVGSARLEQDAAIVHNFLVVWNAFGSQIQLALKARHAVRDARLHLDSRRQVLKSAEQSGNSARIESVRTEVEHAEDTLVSATEEAISLMKTVLENPEPIKGLAQLVNAQLEYHRKAAESLAKLQADMAGVVTSVEAEFRDSRA</sequence>
<keyword evidence="1" id="KW-0175">Coiled coil</keyword>
<accession>A0AAF0F1H9</accession>
<evidence type="ECO:0008006" key="4">
    <source>
        <dbReference type="Google" id="ProtNLM"/>
    </source>
</evidence>
<organism evidence="2 3">
    <name type="scientific">Malassezia cuniculi</name>
    <dbReference type="NCBI Taxonomy" id="948313"/>
    <lineage>
        <taxon>Eukaryota</taxon>
        <taxon>Fungi</taxon>
        <taxon>Dikarya</taxon>
        <taxon>Basidiomycota</taxon>
        <taxon>Ustilaginomycotina</taxon>
        <taxon>Malasseziomycetes</taxon>
        <taxon>Malasseziales</taxon>
        <taxon>Malasseziaceae</taxon>
        <taxon>Malassezia</taxon>
    </lineage>
</organism>
<keyword evidence="3" id="KW-1185">Reference proteome</keyword>
<dbReference type="AlphaFoldDB" id="A0AAF0F1H9"/>
<dbReference type="Gene3D" id="1.20.1270.60">
    <property type="entry name" value="Arfaptin homology (AH) domain/BAR domain"/>
    <property type="match status" value="1"/>
</dbReference>